<organism evidence="2 3">
    <name type="scientific">Pseudomonas kitaguniensis</name>
    <dbReference type="NCBI Taxonomy" id="2607908"/>
    <lineage>
        <taxon>Bacteria</taxon>
        <taxon>Pseudomonadati</taxon>
        <taxon>Pseudomonadota</taxon>
        <taxon>Gammaproteobacteria</taxon>
        <taxon>Pseudomonadales</taxon>
        <taxon>Pseudomonadaceae</taxon>
        <taxon>Pseudomonas</taxon>
    </lineage>
</organism>
<dbReference type="AlphaFoldDB" id="A0A5N7K160"/>
<evidence type="ECO:0000313" key="3">
    <source>
        <dbReference type="Proteomes" id="UP000325438"/>
    </source>
</evidence>
<accession>A0A5N7K160</accession>
<proteinExistence type="predicted"/>
<name>A0A5N7K160_9PSED</name>
<reference evidence="2 3" key="1">
    <citation type="submission" date="2019-09" db="EMBL/GenBank/DDBJ databases">
        <title>The draft genomes of Allium pathogen Pseudomonas sp.</title>
        <authorList>
            <person name="Fujikawa T."/>
            <person name="Sawada H."/>
        </authorList>
    </citation>
    <scope>NUCLEOTIDE SEQUENCE [LARGE SCALE GENOMIC DNA]</scope>
    <source>
        <strain evidence="2 3">MAFF 730085</strain>
    </source>
</reference>
<dbReference type="EMBL" id="VUBA01000258">
    <property type="protein sequence ID" value="MPQ87336.1"/>
    <property type="molecule type" value="Genomic_DNA"/>
</dbReference>
<sequence length="94" mass="10118">MKKITPKPTDAFNAISDHKPRKIFNVGADIGTEEALANASEILSSALQTAYQCAEDPRSTQSPVIMGLAQLIENAQALVHSVLERDFPADKPGK</sequence>
<evidence type="ECO:0000313" key="2">
    <source>
        <dbReference type="EMBL" id="MPQ87336.1"/>
    </source>
</evidence>
<dbReference type="EMBL" id="VUBA01000060">
    <property type="protein sequence ID" value="MPQ84552.1"/>
    <property type="molecule type" value="Genomic_DNA"/>
</dbReference>
<comment type="caution">
    <text evidence="2">The sequence shown here is derived from an EMBL/GenBank/DDBJ whole genome shotgun (WGS) entry which is preliminary data.</text>
</comment>
<evidence type="ECO:0000313" key="1">
    <source>
        <dbReference type="EMBL" id="MPQ84552.1"/>
    </source>
</evidence>
<dbReference type="Proteomes" id="UP000325438">
    <property type="component" value="Unassembled WGS sequence"/>
</dbReference>
<protein>
    <submittedName>
        <fullName evidence="2">DUF3077 domain-containing protein</fullName>
    </submittedName>
</protein>
<gene>
    <name evidence="1" type="ORF">F0170_11465</name>
    <name evidence="2" type="ORF">F0170_27210</name>
</gene>
<dbReference type="Pfam" id="PF19619">
    <property type="entry name" value="DUF6124"/>
    <property type="match status" value="1"/>
</dbReference>
<dbReference type="RefSeq" id="WP_152749413.1">
    <property type="nucleotide sequence ID" value="NZ_VUBA01000060.1"/>
</dbReference>